<dbReference type="AlphaFoldDB" id="A0A9D4KDL2"/>
<comment type="caution">
    <text evidence="2">The sequence shown here is derived from an EMBL/GenBank/DDBJ whole genome shotgun (WGS) entry which is preliminary data.</text>
</comment>
<reference evidence="2" key="2">
    <citation type="submission" date="2020-11" db="EMBL/GenBank/DDBJ databases">
        <authorList>
            <person name="McCartney M.A."/>
            <person name="Auch B."/>
            <person name="Kono T."/>
            <person name="Mallez S."/>
            <person name="Becker A."/>
            <person name="Gohl D.M."/>
            <person name="Silverstein K.A.T."/>
            <person name="Koren S."/>
            <person name="Bechman K.B."/>
            <person name="Herman A."/>
            <person name="Abrahante J.E."/>
            <person name="Garbe J."/>
        </authorList>
    </citation>
    <scope>NUCLEOTIDE SEQUENCE</scope>
    <source>
        <strain evidence="2">Duluth1</strain>
        <tissue evidence="2">Whole animal</tissue>
    </source>
</reference>
<evidence type="ECO:0000313" key="3">
    <source>
        <dbReference type="Proteomes" id="UP000828390"/>
    </source>
</evidence>
<dbReference type="EMBL" id="JAIWYP010000004">
    <property type="protein sequence ID" value="KAH3837281.1"/>
    <property type="molecule type" value="Genomic_DNA"/>
</dbReference>
<dbReference type="Proteomes" id="UP000828390">
    <property type="component" value="Unassembled WGS sequence"/>
</dbReference>
<accession>A0A9D4KDL2</accession>
<feature type="region of interest" description="Disordered" evidence="1">
    <location>
        <begin position="47"/>
        <end position="73"/>
    </location>
</feature>
<reference evidence="2" key="1">
    <citation type="journal article" date="2019" name="bioRxiv">
        <title>The Genome of the Zebra Mussel, Dreissena polymorpha: A Resource for Invasive Species Research.</title>
        <authorList>
            <person name="McCartney M.A."/>
            <person name="Auch B."/>
            <person name="Kono T."/>
            <person name="Mallez S."/>
            <person name="Zhang Y."/>
            <person name="Obille A."/>
            <person name="Becker A."/>
            <person name="Abrahante J.E."/>
            <person name="Garbe J."/>
            <person name="Badalamenti J.P."/>
            <person name="Herman A."/>
            <person name="Mangelson H."/>
            <person name="Liachko I."/>
            <person name="Sullivan S."/>
            <person name="Sone E.D."/>
            <person name="Koren S."/>
            <person name="Silverstein K.A.T."/>
            <person name="Beckman K.B."/>
            <person name="Gohl D.M."/>
        </authorList>
    </citation>
    <scope>NUCLEOTIDE SEQUENCE</scope>
    <source>
        <strain evidence="2">Duluth1</strain>
        <tissue evidence="2">Whole animal</tissue>
    </source>
</reference>
<gene>
    <name evidence="2" type="ORF">DPMN_110666</name>
</gene>
<sequence length="73" mass="8131">MNDSVIQESGKDGFSVFVRLISPLNTKELVAELLKCEVKLLSHEELTQEKFSDEDTSSAGYNAPLTAEDKKKK</sequence>
<evidence type="ECO:0000256" key="1">
    <source>
        <dbReference type="SAM" id="MobiDB-lite"/>
    </source>
</evidence>
<keyword evidence="3" id="KW-1185">Reference proteome</keyword>
<evidence type="ECO:0000313" key="2">
    <source>
        <dbReference type="EMBL" id="KAH3837281.1"/>
    </source>
</evidence>
<name>A0A9D4KDL2_DREPO</name>
<proteinExistence type="predicted"/>
<organism evidence="2 3">
    <name type="scientific">Dreissena polymorpha</name>
    <name type="common">Zebra mussel</name>
    <name type="synonym">Mytilus polymorpha</name>
    <dbReference type="NCBI Taxonomy" id="45954"/>
    <lineage>
        <taxon>Eukaryota</taxon>
        <taxon>Metazoa</taxon>
        <taxon>Spiralia</taxon>
        <taxon>Lophotrochozoa</taxon>
        <taxon>Mollusca</taxon>
        <taxon>Bivalvia</taxon>
        <taxon>Autobranchia</taxon>
        <taxon>Heteroconchia</taxon>
        <taxon>Euheterodonta</taxon>
        <taxon>Imparidentia</taxon>
        <taxon>Neoheterodontei</taxon>
        <taxon>Myida</taxon>
        <taxon>Dreissenoidea</taxon>
        <taxon>Dreissenidae</taxon>
        <taxon>Dreissena</taxon>
    </lineage>
</organism>
<protein>
    <submittedName>
        <fullName evidence="2">Uncharacterized protein</fullName>
    </submittedName>
</protein>